<dbReference type="STRING" id="35755.UL82_06560"/>
<comment type="similarity">
    <text evidence="1 2">Belongs to the UPF0102 family.</text>
</comment>
<dbReference type="PANTHER" id="PTHR34039:SF1">
    <property type="entry name" value="UPF0102 PROTEIN YRAN"/>
    <property type="match status" value="1"/>
</dbReference>
<accession>A0A0F6R026</accession>
<dbReference type="EMBL" id="CP011312">
    <property type="protein sequence ID" value="AKE41477.1"/>
    <property type="molecule type" value="Genomic_DNA"/>
</dbReference>
<keyword evidence="3" id="KW-0378">Hydrolase</keyword>
<dbReference type="Pfam" id="PF02021">
    <property type="entry name" value="UPF0102"/>
    <property type="match status" value="1"/>
</dbReference>
<evidence type="ECO:0000313" key="6">
    <source>
        <dbReference type="Proteomes" id="UP000271380"/>
    </source>
</evidence>
<dbReference type="HOGENOM" id="CLU_115353_2_2_11"/>
<dbReference type="HAMAP" id="MF_00048">
    <property type="entry name" value="UPF0102"/>
    <property type="match status" value="1"/>
</dbReference>
<keyword evidence="3" id="KW-0255">Endonuclease</keyword>
<sequence>MSNNLDGVRQRKIATLTSALMSYATLGAYGEQLIAEEYRCRGYLIVEKNRRYKEGEIDLIVMSPDKQVVFIEVKTRTTPDFGSAEAVTPAKLRRLRKVARNWLADKHKEGNRFVGVRFDVATVIIHGESNEPEIEIFQGIDHGAR</sequence>
<dbReference type="CDD" id="cd20736">
    <property type="entry name" value="PoNe_Nuclease"/>
    <property type="match status" value="1"/>
</dbReference>
<dbReference type="GO" id="GO:0004519">
    <property type="term" value="F:endonuclease activity"/>
    <property type="evidence" value="ECO:0007669"/>
    <property type="project" value="UniProtKB-KW"/>
</dbReference>
<reference evidence="4 6" key="2">
    <citation type="submission" date="2018-12" db="EMBL/GenBank/DDBJ databases">
        <authorList>
            <consortium name="Pathogen Informatics"/>
        </authorList>
    </citation>
    <scope>NUCLEOTIDE SEQUENCE [LARGE SCALE GENOMIC DNA]</scope>
    <source>
        <strain evidence="4 6">NCTC949</strain>
    </source>
</reference>
<dbReference type="GO" id="GO:0003676">
    <property type="term" value="F:nucleic acid binding"/>
    <property type="evidence" value="ECO:0007669"/>
    <property type="project" value="InterPro"/>
</dbReference>
<evidence type="ECO:0000256" key="2">
    <source>
        <dbReference type="HAMAP-Rule" id="MF_00048"/>
    </source>
</evidence>
<keyword evidence="5" id="KW-1185">Reference proteome</keyword>
<dbReference type="AlphaFoldDB" id="A0A0F6R026"/>
<proteinExistence type="inferred from homology"/>
<dbReference type="InterPro" id="IPR011335">
    <property type="entry name" value="Restrct_endonuc-II-like"/>
</dbReference>
<evidence type="ECO:0000313" key="3">
    <source>
        <dbReference type="EMBL" id="AKE41477.1"/>
    </source>
</evidence>
<dbReference type="Proteomes" id="UP000033457">
    <property type="component" value="Chromosome"/>
</dbReference>
<dbReference type="RefSeq" id="WP_232009534.1">
    <property type="nucleotide sequence ID" value="NZ_CP011312.1"/>
</dbReference>
<organism evidence="3 5">
    <name type="scientific">Corynebacterium kutscheri</name>
    <dbReference type="NCBI Taxonomy" id="35755"/>
    <lineage>
        <taxon>Bacteria</taxon>
        <taxon>Bacillati</taxon>
        <taxon>Actinomycetota</taxon>
        <taxon>Actinomycetes</taxon>
        <taxon>Mycobacteriales</taxon>
        <taxon>Corynebacteriaceae</taxon>
        <taxon>Corynebacterium</taxon>
    </lineage>
</organism>
<dbReference type="EMBL" id="LR134377">
    <property type="protein sequence ID" value="VEH08755.1"/>
    <property type="molecule type" value="Genomic_DNA"/>
</dbReference>
<name>A0A0F6R026_9CORY</name>
<dbReference type="InterPro" id="IPR011856">
    <property type="entry name" value="tRNA_endonuc-like_dom_sf"/>
</dbReference>
<evidence type="ECO:0000313" key="5">
    <source>
        <dbReference type="Proteomes" id="UP000033457"/>
    </source>
</evidence>
<dbReference type="Proteomes" id="UP000271380">
    <property type="component" value="Chromosome"/>
</dbReference>
<dbReference type="Gene3D" id="3.40.1350.10">
    <property type="match status" value="1"/>
</dbReference>
<reference evidence="3 5" key="1">
    <citation type="journal article" date="2015" name="Genome Announc.">
        <title>Complete Genome Sequence of Corynebacterium kutscheri DSM 20755, a Corynebacterial Type Strain with Remarkably Low G+C Content of Chromosomal DNA.</title>
        <authorList>
            <person name="Ruckert C."/>
            <person name="Albersmeier A."/>
            <person name="Winkler A."/>
            <person name="Tauch A."/>
        </authorList>
    </citation>
    <scope>NUCLEOTIDE SEQUENCE [LARGE SCALE GENOMIC DNA]</scope>
    <source>
        <strain evidence="3 5">DSM 20755</strain>
    </source>
</reference>
<dbReference type="NCBIfam" id="NF009154">
    <property type="entry name" value="PRK12497.3-3"/>
    <property type="match status" value="1"/>
</dbReference>
<gene>
    <name evidence="4" type="ORF">NCTC949_01878</name>
    <name evidence="3" type="ORF">UL82_06560</name>
</gene>
<dbReference type="InterPro" id="IPR003509">
    <property type="entry name" value="UPF0102_YraN-like"/>
</dbReference>
<keyword evidence="3" id="KW-0540">Nuclease</keyword>
<evidence type="ECO:0000313" key="4">
    <source>
        <dbReference type="EMBL" id="VEH08755.1"/>
    </source>
</evidence>
<protein>
    <recommendedName>
        <fullName evidence="2">UPF0102 protein NCTC949_01878</fullName>
    </recommendedName>
</protein>
<dbReference type="PANTHER" id="PTHR34039">
    <property type="entry name" value="UPF0102 PROTEIN YRAN"/>
    <property type="match status" value="1"/>
</dbReference>
<evidence type="ECO:0000256" key="1">
    <source>
        <dbReference type="ARBA" id="ARBA00006738"/>
    </source>
</evidence>
<dbReference type="SUPFAM" id="SSF52980">
    <property type="entry name" value="Restriction endonuclease-like"/>
    <property type="match status" value="1"/>
</dbReference>
<dbReference type="KEGG" id="cku:UL82_06560"/>